<feature type="domain" description="Phage terminase large subunit C-terminal" evidence="2">
    <location>
        <begin position="243"/>
        <end position="386"/>
    </location>
</feature>
<evidence type="ECO:0000259" key="2">
    <source>
        <dbReference type="Pfam" id="PF17288"/>
    </source>
</evidence>
<dbReference type="RefSeq" id="WP_121173472.1">
    <property type="nucleotide sequence ID" value="NZ_RBIN01000007.1"/>
</dbReference>
<dbReference type="Pfam" id="PF04466">
    <property type="entry name" value="Terminase_3"/>
    <property type="match status" value="1"/>
</dbReference>
<evidence type="ECO:0000259" key="1">
    <source>
        <dbReference type="Pfam" id="PF04466"/>
    </source>
</evidence>
<dbReference type="Gene3D" id="3.40.50.300">
    <property type="entry name" value="P-loop containing nucleotide triphosphate hydrolases"/>
    <property type="match status" value="1"/>
</dbReference>
<dbReference type="InterPro" id="IPR052380">
    <property type="entry name" value="Viral_DNA_packaging_terminase"/>
</dbReference>
<comment type="caution">
    <text evidence="3">The sequence shown here is derived from an EMBL/GenBank/DDBJ whole genome shotgun (WGS) entry which is preliminary data.</text>
</comment>
<dbReference type="EMBL" id="RBIN01000007">
    <property type="protein sequence ID" value="RKQ97139.1"/>
    <property type="molecule type" value="Genomic_DNA"/>
</dbReference>
<dbReference type="NCBIfam" id="TIGR01547">
    <property type="entry name" value="phage_term_2"/>
    <property type="match status" value="1"/>
</dbReference>
<reference evidence="3 4" key="1">
    <citation type="submission" date="2018-10" db="EMBL/GenBank/DDBJ databases">
        <title>Genomic Encyclopedia of Type Strains, Phase IV (KMG-IV): sequencing the most valuable type-strain genomes for metagenomic binning, comparative biology and taxonomic classification.</title>
        <authorList>
            <person name="Goeker M."/>
        </authorList>
    </citation>
    <scope>NUCLEOTIDE SEQUENCE [LARGE SCALE GENOMIC DNA]</scope>
    <source>
        <strain evidence="3 4">DSM 23229</strain>
    </source>
</reference>
<organism evidence="3 4">
    <name type="scientific">Kushneria sinocarnis</name>
    <dbReference type="NCBI Taxonomy" id="595502"/>
    <lineage>
        <taxon>Bacteria</taxon>
        <taxon>Pseudomonadati</taxon>
        <taxon>Pseudomonadota</taxon>
        <taxon>Gammaproteobacteria</taxon>
        <taxon>Oceanospirillales</taxon>
        <taxon>Halomonadaceae</taxon>
        <taxon>Kushneria</taxon>
    </lineage>
</organism>
<evidence type="ECO:0000313" key="3">
    <source>
        <dbReference type="EMBL" id="RKQ97139.1"/>
    </source>
</evidence>
<dbReference type="Gene3D" id="3.30.420.280">
    <property type="match status" value="1"/>
</dbReference>
<dbReference type="PANTHER" id="PTHR39184:SF1">
    <property type="entry name" value="PBSX PHAGE TERMINASE LARGE SUBUNIT"/>
    <property type="match status" value="1"/>
</dbReference>
<dbReference type="PANTHER" id="PTHR39184">
    <property type="match status" value="1"/>
</dbReference>
<gene>
    <name evidence="3" type="ORF">C7446_2559</name>
</gene>
<dbReference type="OrthoDB" id="5684611at2"/>
<name>A0A420WUK3_9GAMM</name>
<proteinExistence type="predicted"/>
<dbReference type="Pfam" id="PF17288">
    <property type="entry name" value="Terminase_3C"/>
    <property type="match status" value="1"/>
</dbReference>
<dbReference type="InterPro" id="IPR035413">
    <property type="entry name" value="Terminase_L_C"/>
</dbReference>
<dbReference type="AlphaFoldDB" id="A0A420WUK3"/>
<feature type="domain" description="Phage terminase large subunit N-terminal" evidence="1">
    <location>
        <begin position="21"/>
        <end position="209"/>
    </location>
</feature>
<accession>A0A420WUK3</accession>
<dbReference type="InterPro" id="IPR035412">
    <property type="entry name" value="Terminase_L_N"/>
</dbReference>
<dbReference type="InterPro" id="IPR027417">
    <property type="entry name" value="P-loop_NTPase"/>
</dbReference>
<keyword evidence="4" id="KW-1185">Reference proteome</keyword>
<dbReference type="InterPro" id="IPR006437">
    <property type="entry name" value="Phage_terminase_lsu"/>
</dbReference>
<protein>
    <submittedName>
        <fullName evidence="3">Phage terminase large subunit</fullName>
    </submittedName>
</protein>
<evidence type="ECO:0000313" key="4">
    <source>
        <dbReference type="Proteomes" id="UP000281975"/>
    </source>
</evidence>
<dbReference type="Proteomes" id="UP000281975">
    <property type="component" value="Unassembled WGS sequence"/>
</dbReference>
<sequence>MTKLQLPTPRWSLPLLEPSRYKGAKGGRGSGKSHFFAEMLVEEHVANADLQSVCIREIQKSLKFSAKKLVESKIQDMGVSHLFEVTLTEIRRNDGQGLIIFQGMQDHTADSIKSLEGFDRAWVEEAQSISSRSLELLTPTIRKDGSEIWFSWNPDQPDDAVEQLFADNPSAVLVHVNYTDNPWCPDVLREQAEWQRKRDYEKFAHIWLGGFNTKSDAQVFAGRWRVDEFEPGDDWDGPYQGLDFGFSMDPTALVRCWIHDGKLWIEYDAGDVGLELDDTPRFMMERIPKVERYVTRADSARPESISYLARHGLHRVEAVDKWSGSIEDGVEHLKTYDEIVIHARCLAMQEEARLYSYKVDRRTGDILPKLEDAHNHRWDAVRYALAPLIQNDDYQSHFAAMAT</sequence>